<proteinExistence type="inferred from homology"/>
<evidence type="ECO:0000259" key="7">
    <source>
        <dbReference type="Pfam" id="PF20684"/>
    </source>
</evidence>
<sequence>MPGGLHPPLAAILAFPTPNYINPETRPDIPLLLACILGPITILMLFLRLWVRIFHQRNPGWDDWLMLAASIPTIALTVIYPLAGSDGLNRHIWDINVLGDPGKVVRSRKYILAIESIFCIASGLIKISILLFYRRLSSRVVSRTFKWVTWITIGFIASYSIALTIVPILGCQPISAFWDQADLVKILQGYKFHCFDEGADVVAASVISAAQDLITAVLPTFLYWNLRIPTRQKVALFGVFAIGYGVVALGILRAYYSWRTFYNTYDVTWSTWDIILASMLELHIGSFCANAPAAKFFFAHFL</sequence>
<keyword evidence="2 6" id="KW-0812">Transmembrane</keyword>
<keyword evidence="3 6" id="KW-1133">Transmembrane helix</keyword>
<dbReference type="PANTHER" id="PTHR33048">
    <property type="entry name" value="PTH11-LIKE INTEGRAL MEMBRANE PROTEIN (AFU_ORTHOLOGUE AFUA_5G11245)"/>
    <property type="match status" value="1"/>
</dbReference>
<evidence type="ECO:0000313" key="8">
    <source>
        <dbReference type="EMBL" id="KAF1941081.1"/>
    </source>
</evidence>
<dbReference type="Proteomes" id="UP000800038">
    <property type="component" value="Unassembled WGS sequence"/>
</dbReference>
<feature type="transmembrane region" description="Helical" evidence="6">
    <location>
        <begin position="63"/>
        <end position="83"/>
    </location>
</feature>
<feature type="non-terminal residue" evidence="8">
    <location>
        <position position="302"/>
    </location>
</feature>
<dbReference type="OrthoDB" id="5429740at2759"/>
<dbReference type="Pfam" id="PF20684">
    <property type="entry name" value="Fung_rhodopsin"/>
    <property type="match status" value="1"/>
</dbReference>
<feature type="transmembrane region" description="Helical" evidence="6">
    <location>
        <begin position="110"/>
        <end position="133"/>
    </location>
</feature>
<comment type="subcellular location">
    <subcellularLocation>
        <location evidence="1">Membrane</location>
        <topology evidence="1">Multi-pass membrane protein</topology>
    </subcellularLocation>
</comment>
<evidence type="ECO:0000256" key="4">
    <source>
        <dbReference type="ARBA" id="ARBA00023136"/>
    </source>
</evidence>
<reference evidence="8" key="1">
    <citation type="journal article" date="2020" name="Stud. Mycol.">
        <title>101 Dothideomycetes genomes: a test case for predicting lifestyles and emergence of pathogens.</title>
        <authorList>
            <person name="Haridas S."/>
            <person name="Albert R."/>
            <person name="Binder M."/>
            <person name="Bloem J."/>
            <person name="Labutti K."/>
            <person name="Salamov A."/>
            <person name="Andreopoulos B."/>
            <person name="Baker S."/>
            <person name="Barry K."/>
            <person name="Bills G."/>
            <person name="Bluhm B."/>
            <person name="Cannon C."/>
            <person name="Castanera R."/>
            <person name="Culley D."/>
            <person name="Daum C."/>
            <person name="Ezra D."/>
            <person name="Gonzalez J."/>
            <person name="Henrissat B."/>
            <person name="Kuo A."/>
            <person name="Liang C."/>
            <person name="Lipzen A."/>
            <person name="Lutzoni F."/>
            <person name="Magnuson J."/>
            <person name="Mondo S."/>
            <person name="Nolan M."/>
            <person name="Ohm R."/>
            <person name="Pangilinan J."/>
            <person name="Park H.-J."/>
            <person name="Ramirez L."/>
            <person name="Alfaro M."/>
            <person name="Sun H."/>
            <person name="Tritt A."/>
            <person name="Yoshinaga Y."/>
            <person name="Zwiers L.-H."/>
            <person name="Turgeon B."/>
            <person name="Goodwin S."/>
            <person name="Spatafora J."/>
            <person name="Crous P."/>
            <person name="Grigoriev I."/>
        </authorList>
    </citation>
    <scope>NUCLEOTIDE SEQUENCE</scope>
    <source>
        <strain evidence="8">CBS 161.51</strain>
    </source>
</reference>
<evidence type="ECO:0000313" key="9">
    <source>
        <dbReference type="Proteomes" id="UP000800038"/>
    </source>
</evidence>
<keyword evidence="9" id="KW-1185">Reference proteome</keyword>
<organism evidence="8 9">
    <name type="scientific">Clathrospora elynae</name>
    <dbReference type="NCBI Taxonomy" id="706981"/>
    <lineage>
        <taxon>Eukaryota</taxon>
        <taxon>Fungi</taxon>
        <taxon>Dikarya</taxon>
        <taxon>Ascomycota</taxon>
        <taxon>Pezizomycotina</taxon>
        <taxon>Dothideomycetes</taxon>
        <taxon>Pleosporomycetidae</taxon>
        <taxon>Pleosporales</taxon>
        <taxon>Diademaceae</taxon>
        <taxon>Clathrospora</taxon>
    </lineage>
</organism>
<keyword evidence="4 6" id="KW-0472">Membrane</keyword>
<protein>
    <recommendedName>
        <fullName evidence="7">Rhodopsin domain-containing protein</fullName>
    </recommendedName>
</protein>
<dbReference type="AlphaFoldDB" id="A0A6A5SKD5"/>
<comment type="similarity">
    <text evidence="5">Belongs to the SAT4 family.</text>
</comment>
<dbReference type="InterPro" id="IPR049326">
    <property type="entry name" value="Rhodopsin_dom_fungi"/>
</dbReference>
<name>A0A6A5SKD5_9PLEO</name>
<feature type="domain" description="Rhodopsin" evidence="7">
    <location>
        <begin position="47"/>
        <end position="298"/>
    </location>
</feature>
<feature type="transmembrane region" description="Helical" evidence="6">
    <location>
        <begin position="29"/>
        <end position="51"/>
    </location>
</feature>
<feature type="transmembrane region" description="Helical" evidence="6">
    <location>
        <begin position="145"/>
        <end position="169"/>
    </location>
</feature>
<dbReference type="EMBL" id="ML976053">
    <property type="protein sequence ID" value="KAF1941081.1"/>
    <property type="molecule type" value="Genomic_DNA"/>
</dbReference>
<evidence type="ECO:0000256" key="1">
    <source>
        <dbReference type="ARBA" id="ARBA00004141"/>
    </source>
</evidence>
<dbReference type="PANTHER" id="PTHR33048:SF129">
    <property type="entry name" value="INTEGRAL MEMBRANE PROTEIN-RELATED"/>
    <property type="match status" value="1"/>
</dbReference>
<feature type="transmembrane region" description="Helical" evidence="6">
    <location>
        <begin position="234"/>
        <end position="255"/>
    </location>
</feature>
<feature type="transmembrane region" description="Helical" evidence="6">
    <location>
        <begin position="201"/>
        <end position="222"/>
    </location>
</feature>
<accession>A0A6A5SKD5</accession>
<dbReference type="GO" id="GO:0016020">
    <property type="term" value="C:membrane"/>
    <property type="evidence" value="ECO:0007669"/>
    <property type="project" value="UniProtKB-SubCell"/>
</dbReference>
<evidence type="ECO:0000256" key="3">
    <source>
        <dbReference type="ARBA" id="ARBA00022989"/>
    </source>
</evidence>
<evidence type="ECO:0000256" key="2">
    <source>
        <dbReference type="ARBA" id="ARBA00022692"/>
    </source>
</evidence>
<evidence type="ECO:0000256" key="6">
    <source>
        <dbReference type="SAM" id="Phobius"/>
    </source>
</evidence>
<evidence type="ECO:0000256" key="5">
    <source>
        <dbReference type="ARBA" id="ARBA00038359"/>
    </source>
</evidence>
<gene>
    <name evidence="8" type="ORF">EJ02DRAFT_378570</name>
</gene>
<dbReference type="InterPro" id="IPR052337">
    <property type="entry name" value="SAT4-like"/>
</dbReference>